<keyword evidence="1" id="KW-1277">Toxin-antitoxin system</keyword>
<dbReference type="EMBL" id="CP043329">
    <property type="protein sequence ID" value="QEK51961.1"/>
    <property type="molecule type" value="Genomic_DNA"/>
</dbReference>
<gene>
    <name evidence="2" type="ORF">FYC62_10090</name>
</gene>
<reference evidence="2 3" key="1">
    <citation type="submission" date="2019-08" db="EMBL/GenBank/DDBJ databases">
        <title>Pedobacter sp. nov., isolated from Han river, South Korea.</title>
        <authorList>
            <person name="Lee D.-H."/>
            <person name="Kim Y.-S."/>
            <person name="Hwang E.-M."/>
            <person name="Le Tran T.C."/>
            <person name="Cha C.-J."/>
        </authorList>
    </citation>
    <scope>NUCLEOTIDE SEQUENCE [LARGE SCALE GENOMIC DNA]</scope>
    <source>
        <strain evidence="2 3">CJ43</strain>
    </source>
</reference>
<dbReference type="Gene3D" id="3.30.2310.20">
    <property type="entry name" value="RelE-like"/>
    <property type="match status" value="1"/>
</dbReference>
<dbReference type="Pfam" id="PF05016">
    <property type="entry name" value="ParE_toxin"/>
    <property type="match status" value="1"/>
</dbReference>
<protein>
    <submittedName>
        <fullName evidence="2">Type II toxin-antitoxin system RelE/ParE family toxin</fullName>
    </submittedName>
</protein>
<evidence type="ECO:0000313" key="2">
    <source>
        <dbReference type="EMBL" id="QEK51961.1"/>
    </source>
</evidence>
<dbReference type="Proteomes" id="UP000323653">
    <property type="component" value="Chromosome"/>
</dbReference>
<proteinExistence type="predicted"/>
<dbReference type="InterPro" id="IPR035093">
    <property type="entry name" value="RelE/ParE_toxin_dom_sf"/>
</dbReference>
<organism evidence="2 3">
    <name type="scientific">Pedobacter aquae</name>
    <dbReference type="NCBI Taxonomy" id="2605747"/>
    <lineage>
        <taxon>Bacteria</taxon>
        <taxon>Pseudomonadati</taxon>
        <taxon>Bacteroidota</taxon>
        <taxon>Sphingobacteriia</taxon>
        <taxon>Sphingobacteriales</taxon>
        <taxon>Sphingobacteriaceae</taxon>
        <taxon>Pedobacter</taxon>
    </lineage>
</organism>
<dbReference type="RefSeq" id="WP_149074845.1">
    <property type="nucleotide sequence ID" value="NZ_CP043329.1"/>
</dbReference>
<accession>A0A5C0VJU4</accession>
<evidence type="ECO:0000313" key="3">
    <source>
        <dbReference type="Proteomes" id="UP000323653"/>
    </source>
</evidence>
<name>A0A5C0VJU4_9SPHI</name>
<dbReference type="AlphaFoldDB" id="A0A5C0VJU4"/>
<dbReference type="KEGG" id="pej:FYC62_10090"/>
<dbReference type="InterPro" id="IPR007712">
    <property type="entry name" value="RelE/ParE_toxin"/>
</dbReference>
<sequence length="97" mass="11797">MNYKVLLTKKSRKEFLDAFCWYQEQKLGLGDDFKTEIYKHLNLISENPKHYPKKIRELRELVVKKFPFIIIYSIDETSRIIYIASIFHFKRNPKNKV</sequence>
<evidence type="ECO:0000256" key="1">
    <source>
        <dbReference type="ARBA" id="ARBA00022649"/>
    </source>
</evidence>
<keyword evidence="3" id="KW-1185">Reference proteome</keyword>